<dbReference type="InterPro" id="IPR009057">
    <property type="entry name" value="Homeodomain-like_sf"/>
</dbReference>
<dbReference type="SUPFAM" id="SSF48498">
    <property type="entry name" value="Tetracyclin repressor-like, C-terminal domain"/>
    <property type="match status" value="1"/>
</dbReference>
<evidence type="ECO:0000313" key="7">
    <source>
        <dbReference type="Proteomes" id="UP000199202"/>
    </source>
</evidence>
<feature type="DNA-binding region" description="H-T-H motif" evidence="4">
    <location>
        <begin position="31"/>
        <end position="50"/>
    </location>
</feature>
<feature type="domain" description="HTH tetR-type" evidence="5">
    <location>
        <begin position="8"/>
        <end position="68"/>
    </location>
</feature>
<dbReference type="Proteomes" id="UP000199202">
    <property type="component" value="Unassembled WGS sequence"/>
</dbReference>
<name>A0A1G9PJ88_9ACTN</name>
<evidence type="ECO:0000256" key="3">
    <source>
        <dbReference type="ARBA" id="ARBA00023163"/>
    </source>
</evidence>
<evidence type="ECO:0000256" key="4">
    <source>
        <dbReference type="PROSITE-ProRule" id="PRU00335"/>
    </source>
</evidence>
<dbReference type="Pfam" id="PF00440">
    <property type="entry name" value="TetR_N"/>
    <property type="match status" value="1"/>
</dbReference>
<evidence type="ECO:0000256" key="1">
    <source>
        <dbReference type="ARBA" id="ARBA00023015"/>
    </source>
</evidence>
<dbReference type="InterPro" id="IPR050109">
    <property type="entry name" value="HTH-type_TetR-like_transc_reg"/>
</dbReference>
<reference evidence="6 7" key="1">
    <citation type="submission" date="2016-10" db="EMBL/GenBank/DDBJ databases">
        <authorList>
            <person name="de Groot N.N."/>
        </authorList>
    </citation>
    <scope>NUCLEOTIDE SEQUENCE [LARGE SCALE GENOMIC DNA]</scope>
    <source>
        <strain evidence="6 7">CGMCC 4.6533</strain>
    </source>
</reference>
<keyword evidence="3" id="KW-0804">Transcription</keyword>
<dbReference type="STRING" id="633440.SAMN05421869_1344"/>
<dbReference type="GO" id="GO:0000976">
    <property type="term" value="F:transcription cis-regulatory region binding"/>
    <property type="evidence" value="ECO:0007669"/>
    <property type="project" value="TreeGrafter"/>
</dbReference>
<dbReference type="PANTHER" id="PTHR30055:SF234">
    <property type="entry name" value="HTH-TYPE TRANSCRIPTIONAL REGULATOR BETI"/>
    <property type="match status" value="1"/>
</dbReference>
<dbReference type="GO" id="GO:0003700">
    <property type="term" value="F:DNA-binding transcription factor activity"/>
    <property type="evidence" value="ECO:0007669"/>
    <property type="project" value="TreeGrafter"/>
</dbReference>
<dbReference type="EMBL" id="FNDJ01000034">
    <property type="protein sequence ID" value="SDL98551.1"/>
    <property type="molecule type" value="Genomic_DNA"/>
</dbReference>
<dbReference type="RefSeq" id="WP_218136302.1">
    <property type="nucleotide sequence ID" value="NZ_FNDJ01000034.1"/>
</dbReference>
<accession>A0A1G9PJ88</accession>
<dbReference type="AlphaFoldDB" id="A0A1G9PJ88"/>
<keyword evidence="2 4" id="KW-0238">DNA-binding</keyword>
<gene>
    <name evidence="6" type="ORF">SAMN05421869_1344</name>
</gene>
<dbReference type="PANTHER" id="PTHR30055">
    <property type="entry name" value="HTH-TYPE TRANSCRIPTIONAL REGULATOR RUTR"/>
    <property type="match status" value="1"/>
</dbReference>
<dbReference type="SUPFAM" id="SSF46689">
    <property type="entry name" value="Homeodomain-like"/>
    <property type="match status" value="1"/>
</dbReference>
<sequence>MTMARPKTGARERLLADTVAYVAAHGMGELSLRDLAAAIGSSPRMLIFHFGSKEALLVEIVRAIERRQREFFRQVATAGTGTPVERLRTMWQHLTDPAFAPYQRLFFELYGQAVQGRPHATAMLDGLLSDWIDPVADIFEQMGMSPGRAAQEGRLAIAVARGLLMDLLATGDREAMSQAFEGFVSAYNPGGAPRQALNRPSDEG</sequence>
<keyword evidence="7" id="KW-1185">Reference proteome</keyword>
<evidence type="ECO:0000259" key="5">
    <source>
        <dbReference type="PROSITE" id="PS50977"/>
    </source>
</evidence>
<evidence type="ECO:0000256" key="2">
    <source>
        <dbReference type="ARBA" id="ARBA00023125"/>
    </source>
</evidence>
<dbReference type="InterPro" id="IPR036271">
    <property type="entry name" value="Tet_transcr_reg_TetR-rel_C_sf"/>
</dbReference>
<organism evidence="6 7">
    <name type="scientific">Nonomuraea jiangxiensis</name>
    <dbReference type="NCBI Taxonomy" id="633440"/>
    <lineage>
        <taxon>Bacteria</taxon>
        <taxon>Bacillati</taxon>
        <taxon>Actinomycetota</taxon>
        <taxon>Actinomycetes</taxon>
        <taxon>Streptosporangiales</taxon>
        <taxon>Streptosporangiaceae</taxon>
        <taxon>Nonomuraea</taxon>
    </lineage>
</organism>
<dbReference type="Gene3D" id="1.10.357.10">
    <property type="entry name" value="Tetracycline Repressor, domain 2"/>
    <property type="match status" value="1"/>
</dbReference>
<proteinExistence type="predicted"/>
<dbReference type="InterPro" id="IPR001647">
    <property type="entry name" value="HTH_TetR"/>
</dbReference>
<protein>
    <submittedName>
        <fullName evidence="6">DNA-binding transcriptional regulator, AcrR family</fullName>
    </submittedName>
</protein>
<evidence type="ECO:0000313" key="6">
    <source>
        <dbReference type="EMBL" id="SDL98551.1"/>
    </source>
</evidence>
<keyword evidence="1" id="KW-0805">Transcription regulation</keyword>
<dbReference type="PROSITE" id="PS50977">
    <property type="entry name" value="HTH_TETR_2"/>
    <property type="match status" value="1"/>
</dbReference>